<dbReference type="Pfam" id="PF07326">
    <property type="entry name" value="RCS1"/>
    <property type="match status" value="1"/>
</dbReference>
<evidence type="ECO:0000313" key="3">
    <source>
        <dbReference type="Proteomes" id="UP000233120"/>
    </source>
</evidence>
<feature type="region of interest" description="Disordered" evidence="1">
    <location>
        <begin position="169"/>
        <end position="193"/>
    </location>
</feature>
<reference evidence="2" key="2">
    <citation type="submission" date="2025-09" db="UniProtKB">
        <authorList>
            <consortium name="Ensembl"/>
        </authorList>
    </citation>
    <scope>IDENTIFICATION</scope>
</reference>
<dbReference type="AlphaFoldDB" id="A0A2K6DX85"/>
<dbReference type="InterPro" id="IPR009932">
    <property type="entry name" value="RCS1"/>
</dbReference>
<name>A0A2K6DX85_MACNE</name>
<keyword evidence="3" id="KW-1185">Reference proteome</keyword>
<feature type="region of interest" description="Disordered" evidence="1">
    <location>
        <begin position="99"/>
        <end position="157"/>
    </location>
</feature>
<dbReference type="Bgee" id="ENSMNEG00000043135">
    <property type="expression patterns" value="Expressed in thymus"/>
</dbReference>
<reference evidence="2" key="1">
    <citation type="submission" date="2025-08" db="UniProtKB">
        <authorList>
            <consortium name="Ensembl"/>
        </authorList>
    </citation>
    <scope>IDENTIFICATION</scope>
</reference>
<dbReference type="PANTHER" id="PTHR35819:SF1">
    <property type="entry name" value="PROTEIN PIMREG"/>
    <property type="match status" value="1"/>
</dbReference>
<evidence type="ECO:0000256" key="1">
    <source>
        <dbReference type="SAM" id="MobiDB-lite"/>
    </source>
</evidence>
<dbReference type="Ensembl" id="ENSMNET00000064989.1">
    <property type="protein sequence ID" value="ENSMNEP00000040497.1"/>
    <property type="gene ID" value="ENSMNEG00000043135.1"/>
</dbReference>
<dbReference type="Proteomes" id="UP000233120">
    <property type="component" value="Unassembled WGS sequence"/>
</dbReference>
<proteinExistence type="predicted"/>
<feature type="compositionally biased region" description="Polar residues" evidence="1">
    <location>
        <begin position="170"/>
        <end position="185"/>
    </location>
</feature>
<organism evidence="2 3">
    <name type="scientific">Macaca nemestrina</name>
    <name type="common">Pig-tailed macaque</name>
    <dbReference type="NCBI Taxonomy" id="9545"/>
    <lineage>
        <taxon>Eukaryota</taxon>
        <taxon>Metazoa</taxon>
        <taxon>Chordata</taxon>
        <taxon>Craniata</taxon>
        <taxon>Vertebrata</taxon>
        <taxon>Euteleostomi</taxon>
        <taxon>Mammalia</taxon>
        <taxon>Eutheria</taxon>
        <taxon>Euarchontoglires</taxon>
        <taxon>Primates</taxon>
        <taxon>Haplorrhini</taxon>
        <taxon>Catarrhini</taxon>
        <taxon>Cercopithecidae</taxon>
        <taxon>Cercopithecinae</taxon>
        <taxon>Macaca</taxon>
    </lineage>
</organism>
<accession>A0A2K6DX85</accession>
<dbReference type="GeneTree" id="ENSGT00390000008128"/>
<protein>
    <submittedName>
        <fullName evidence="2">Uncharacterized protein</fullName>
    </submittedName>
</protein>
<sequence>MCSLVGRAWGSVRQEISQSRAAVETAEAAPVASLGLAGALGSLCRHYKRLPEQPPPIRPLHGLWKRLETQSRSAGLQAAASSVKRFWCMSQVTTDHIISRRKRGSTDGQCASPAHSLSQEEPTRAVWSPPSGAHSATEPREERHQPLCAGGAHAGVPTPSRVKAEAAFRTPNSSTEPSALPIQSDSDPEPVGAGIQHLQKLSQELEEAIMAEERKQALSDRQVFVLKDVYASP</sequence>
<dbReference type="PANTHER" id="PTHR35819">
    <property type="entry name" value="PICALM INTERACTING MITOTIC REGULATOR PIMREG"/>
    <property type="match status" value="1"/>
</dbReference>
<evidence type="ECO:0000313" key="2">
    <source>
        <dbReference type="Ensembl" id="ENSMNEP00000040497.1"/>
    </source>
</evidence>